<proteinExistence type="predicted"/>
<sequence>MAIQNKQVSNDIKLYVNDLRGTAKALKQDNMIFNISYTPTSTITFSNNETVSLIDEIKKYDIAKLIEYLQGQNLGFSETAIKILEKEKLNNRDFFDMIKEMDKQLQNDNEMISVRLQKVFVPAVDVSEFVVDQQNNVDTKLTKDKIIDDCLLKQTLLSEVLLKITDIYNVC</sequence>
<protein>
    <submittedName>
        <fullName evidence="1">12344_t:CDS:1</fullName>
    </submittedName>
</protein>
<reference evidence="1" key="1">
    <citation type="submission" date="2021-06" db="EMBL/GenBank/DDBJ databases">
        <authorList>
            <person name="Kallberg Y."/>
            <person name="Tangrot J."/>
            <person name="Rosling A."/>
        </authorList>
    </citation>
    <scope>NUCLEOTIDE SEQUENCE</scope>
    <source>
        <strain evidence="1">UK204</strain>
    </source>
</reference>
<dbReference type="Proteomes" id="UP000789570">
    <property type="component" value="Unassembled WGS sequence"/>
</dbReference>
<dbReference type="OrthoDB" id="2411763at2759"/>
<evidence type="ECO:0000313" key="2">
    <source>
        <dbReference type="Proteomes" id="UP000789570"/>
    </source>
</evidence>
<dbReference type="AlphaFoldDB" id="A0A9N9C3M2"/>
<gene>
    <name evidence="1" type="ORF">FCALED_LOCUS7828</name>
</gene>
<keyword evidence="2" id="KW-1185">Reference proteome</keyword>
<evidence type="ECO:0000313" key="1">
    <source>
        <dbReference type="EMBL" id="CAG8585723.1"/>
    </source>
</evidence>
<name>A0A9N9C3M2_9GLOM</name>
<accession>A0A9N9C3M2</accession>
<dbReference type="EMBL" id="CAJVPQ010002154">
    <property type="protein sequence ID" value="CAG8585723.1"/>
    <property type="molecule type" value="Genomic_DNA"/>
</dbReference>
<organism evidence="1 2">
    <name type="scientific">Funneliformis caledonium</name>
    <dbReference type="NCBI Taxonomy" id="1117310"/>
    <lineage>
        <taxon>Eukaryota</taxon>
        <taxon>Fungi</taxon>
        <taxon>Fungi incertae sedis</taxon>
        <taxon>Mucoromycota</taxon>
        <taxon>Glomeromycotina</taxon>
        <taxon>Glomeromycetes</taxon>
        <taxon>Glomerales</taxon>
        <taxon>Glomeraceae</taxon>
        <taxon>Funneliformis</taxon>
    </lineage>
</organism>
<comment type="caution">
    <text evidence="1">The sequence shown here is derived from an EMBL/GenBank/DDBJ whole genome shotgun (WGS) entry which is preliminary data.</text>
</comment>